<dbReference type="GO" id="GO:0003677">
    <property type="term" value="F:DNA binding"/>
    <property type="evidence" value="ECO:0007669"/>
    <property type="project" value="InterPro"/>
</dbReference>
<dbReference type="PANTHER" id="PTHR34199:SF2">
    <property type="entry name" value="NUMOD3 MOTIF FAMILY PROTEIN, EXPRESSED"/>
    <property type="match status" value="1"/>
</dbReference>
<evidence type="ECO:0000313" key="5">
    <source>
        <dbReference type="Proteomes" id="UP001085076"/>
    </source>
</evidence>
<sequence length="623" mass="70201">MASATCSSTCIPRPELLGRSQSLHKGKSHLKLCIDVTVLEIAACGALRTRQIFPGKNTLRLTSKKDKELGSAWKHCFRIPKKSYLKGCSREMQHTILTKAVAMVEPNCPSQTENSCRYGSNLEMGSDPNSQVFQSLSDAYVEMDEKEKWRRMRISKANKGNVPWNKGRKHSEETLRKIRERTKIAMQDPKVKMKLANLGHAQSKETRSKIGAGVREGWQRRRQKQMVQDSFFFEWQNLIAEASRKGCYGEEELQWDSYELLDEKLKQEWLESIEMRKTMLRPKGSKRAPKSAEQRRKISEAIAAKWADPAYRERVCAALSNYHGTTVGERTRRRKPRSESVKRESSRTRTSKPKEIKDEVKIVKKISNRRRNASPSYKDPMASSKLEMIKNIKVQREAMEIKKREAIERAKLLIVEAEKAAKALEIAALKSPLAQASLLETRKLIAEATKSIQSIECGTMILQDKTDDTSISPGGLLNHFQFNPGISNSNTFSGELVVNGNSVKISSETGDEGSSIGKLNSQNEQRDIDPPKCRIGGAEPSSVVEPEFASHHEQTDNVRKHLDPADLQADIFKLNGSTSYNNQTPDSNEKTTLSMSSGESLLISSTTKTKKWVCGRLVEVEED</sequence>
<feature type="compositionally biased region" description="Polar residues" evidence="2">
    <location>
        <begin position="576"/>
        <end position="592"/>
    </location>
</feature>
<keyword evidence="5" id="KW-1185">Reference proteome</keyword>
<protein>
    <recommendedName>
        <fullName evidence="3">Nuclease associated modular domain-containing protein</fullName>
    </recommendedName>
</protein>
<name>A0A9D5HMW1_9LILI</name>
<gene>
    <name evidence="4" type="ORF">J5N97_010546</name>
</gene>
<dbReference type="AlphaFoldDB" id="A0A9D5HMW1"/>
<feature type="compositionally biased region" description="Basic and acidic residues" evidence="2">
    <location>
        <begin position="337"/>
        <end position="356"/>
    </location>
</feature>
<dbReference type="EMBL" id="JAGGNH010000002">
    <property type="protein sequence ID" value="KAJ0982291.1"/>
    <property type="molecule type" value="Genomic_DNA"/>
</dbReference>
<evidence type="ECO:0000256" key="2">
    <source>
        <dbReference type="SAM" id="MobiDB-lite"/>
    </source>
</evidence>
<dbReference type="InterPro" id="IPR003611">
    <property type="entry name" value="NUMOD3"/>
</dbReference>
<proteinExistence type="predicted"/>
<feature type="region of interest" description="Disordered" evidence="2">
    <location>
        <begin position="576"/>
        <end position="596"/>
    </location>
</feature>
<organism evidence="4 5">
    <name type="scientific">Dioscorea zingiberensis</name>
    <dbReference type="NCBI Taxonomy" id="325984"/>
    <lineage>
        <taxon>Eukaryota</taxon>
        <taxon>Viridiplantae</taxon>
        <taxon>Streptophyta</taxon>
        <taxon>Embryophyta</taxon>
        <taxon>Tracheophyta</taxon>
        <taxon>Spermatophyta</taxon>
        <taxon>Magnoliopsida</taxon>
        <taxon>Liliopsida</taxon>
        <taxon>Dioscoreales</taxon>
        <taxon>Dioscoreaceae</taxon>
        <taxon>Dioscorea</taxon>
    </lineage>
</organism>
<feature type="coiled-coil region" evidence="1">
    <location>
        <begin position="389"/>
        <end position="427"/>
    </location>
</feature>
<reference evidence="4" key="1">
    <citation type="submission" date="2021-03" db="EMBL/GenBank/DDBJ databases">
        <authorList>
            <person name="Li Z."/>
            <person name="Yang C."/>
        </authorList>
    </citation>
    <scope>NUCLEOTIDE SEQUENCE</scope>
    <source>
        <strain evidence="4">Dzin_1.0</strain>
        <tissue evidence="4">Leaf</tissue>
    </source>
</reference>
<comment type="caution">
    <text evidence="4">The sequence shown here is derived from an EMBL/GenBank/DDBJ whole genome shotgun (WGS) entry which is preliminary data.</text>
</comment>
<dbReference type="PANTHER" id="PTHR34199">
    <property type="entry name" value="NUMOD3 MOTIF FAMILY PROTEIN, EXPRESSED"/>
    <property type="match status" value="1"/>
</dbReference>
<dbReference type="Proteomes" id="UP001085076">
    <property type="component" value="Miscellaneous, Linkage group lg02"/>
</dbReference>
<dbReference type="Pfam" id="PF07460">
    <property type="entry name" value="NUMOD3"/>
    <property type="match status" value="1"/>
</dbReference>
<dbReference type="OrthoDB" id="1935413at2759"/>
<feature type="region of interest" description="Disordered" evidence="2">
    <location>
        <begin position="508"/>
        <end position="556"/>
    </location>
</feature>
<feature type="region of interest" description="Disordered" evidence="2">
    <location>
        <begin position="325"/>
        <end position="356"/>
    </location>
</feature>
<accession>A0A9D5HMW1</accession>
<evidence type="ECO:0000313" key="4">
    <source>
        <dbReference type="EMBL" id="KAJ0982291.1"/>
    </source>
</evidence>
<evidence type="ECO:0000259" key="3">
    <source>
        <dbReference type="Pfam" id="PF07460"/>
    </source>
</evidence>
<reference evidence="4" key="2">
    <citation type="journal article" date="2022" name="Hortic Res">
        <title>The genome of Dioscorea zingiberensis sheds light on the biosynthesis, origin and evolution of the medicinally important diosgenin saponins.</title>
        <authorList>
            <person name="Li Y."/>
            <person name="Tan C."/>
            <person name="Li Z."/>
            <person name="Guo J."/>
            <person name="Li S."/>
            <person name="Chen X."/>
            <person name="Wang C."/>
            <person name="Dai X."/>
            <person name="Yang H."/>
            <person name="Song W."/>
            <person name="Hou L."/>
            <person name="Xu J."/>
            <person name="Tong Z."/>
            <person name="Xu A."/>
            <person name="Yuan X."/>
            <person name="Wang W."/>
            <person name="Yang Q."/>
            <person name="Chen L."/>
            <person name="Sun Z."/>
            <person name="Wang K."/>
            <person name="Pan B."/>
            <person name="Chen J."/>
            <person name="Bao Y."/>
            <person name="Liu F."/>
            <person name="Qi X."/>
            <person name="Gang D.R."/>
            <person name="Wen J."/>
            <person name="Li J."/>
        </authorList>
    </citation>
    <scope>NUCLEOTIDE SEQUENCE</scope>
    <source>
        <strain evidence="4">Dzin_1.0</strain>
    </source>
</reference>
<evidence type="ECO:0000256" key="1">
    <source>
        <dbReference type="SAM" id="Coils"/>
    </source>
</evidence>
<feature type="domain" description="Nuclease associated modular" evidence="3">
    <location>
        <begin position="152"/>
        <end position="179"/>
    </location>
</feature>
<keyword evidence="1" id="KW-0175">Coiled coil</keyword>